<proteinExistence type="predicted"/>
<evidence type="ECO:0000313" key="3">
    <source>
        <dbReference type="EMBL" id="MBK3518317.1"/>
    </source>
</evidence>
<dbReference type="InterPro" id="IPR032812">
    <property type="entry name" value="SbsA_Ig"/>
</dbReference>
<dbReference type="InterPro" id="IPR026444">
    <property type="entry name" value="Secre_tail"/>
</dbReference>
<gene>
    <name evidence="3" type="ORF">JIV24_13310</name>
</gene>
<dbReference type="RefSeq" id="WP_200465544.1">
    <property type="nucleotide sequence ID" value="NZ_JAENRR010000031.1"/>
</dbReference>
<keyword evidence="1" id="KW-0732">Signal</keyword>
<name>A0ABS1HL90_9BACT</name>
<accession>A0ABS1HL90</accession>
<comment type="caution">
    <text evidence="3">The sequence shown here is derived from an EMBL/GenBank/DDBJ whole genome shotgun (WGS) entry which is preliminary data.</text>
</comment>
<evidence type="ECO:0000313" key="4">
    <source>
        <dbReference type="Proteomes" id="UP000605676"/>
    </source>
</evidence>
<dbReference type="EMBL" id="JAENRR010000031">
    <property type="protein sequence ID" value="MBK3518317.1"/>
    <property type="molecule type" value="Genomic_DNA"/>
</dbReference>
<dbReference type="Proteomes" id="UP000605676">
    <property type="component" value="Unassembled WGS sequence"/>
</dbReference>
<dbReference type="Pfam" id="PF13205">
    <property type="entry name" value="Big_5"/>
    <property type="match status" value="1"/>
</dbReference>
<feature type="domain" description="SbsA Ig-like" evidence="2">
    <location>
        <begin position="154"/>
        <end position="265"/>
    </location>
</feature>
<reference evidence="3 4" key="1">
    <citation type="submission" date="2021-01" db="EMBL/GenBank/DDBJ databases">
        <title>Carboxyliciviraga sp.nov., isolated from coastal sediments.</title>
        <authorList>
            <person name="Lu D."/>
            <person name="Zhang T."/>
        </authorList>
    </citation>
    <scope>NUCLEOTIDE SEQUENCE [LARGE SCALE GENOMIC DNA]</scope>
    <source>
        <strain evidence="3 4">N1Y132</strain>
    </source>
</reference>
<dbReference type="NCBIfam" id="TIGR04183">
    <property type="entry name" value="Por_Secre_tail"/>
    <property type="match status" value="1"/>
</dbReference>
<evidence type="ECO:0000259" key="2">
    <source>
        <dbReference type="Pfam" id="PF13205"/>
    </source>
</evidence>
<evidence type="ECO:0000256" key="1">
    <source>
        <dbReference type="ARBA" id="ARBA00022729"/>
    </source>
</evidence>
<protein>
    <submittedName>
        <fullName evidence="3">Ig-like domain-containing protein</fullName>
    </submittedName>
</protein>
<sequence>MRNLCAVLGLLLILSANNVIIGQIDYGQIVFSPDRAAENISVNPIITLTFQGNTSVDLLEGNTIYIMATDYSHYISVTTSRIPIPPFTEFEDERVSVTGNSITIDLTKGGESLINDLEYAIRIPDGTIEVDDAYFYNELENYTYWTFKTEAAPIPPSISQYIPGNGDGTGNNVEGVALNRTLSLTFDTEISLGSGILRIKNSAGDELIEIPSDKLSIDGNTLSITHNDFVPESSYYILMEPGFVESTTGTPFGGISDINEWSFTTLGVRTWTGGGAASDWNDAGNWEDGNTFVDGSYLNINTETNGAILGSNADVYDLTIQNGGSLTIPSGTSLNVANEINLESDIYNNASLVILGDLTYDHNKVNITQNITSSNRTYHISSPVQNATFATIGSNVASYQWNNNNVNKWEATSATLSTGRGYAIRCDNSSNLVFSGLINEGNITLDVPAGVVTAYSVVGNPYTHAIDWDNVILSPEVPNMFWLWKNETGSFTAYNGEGGLYVNPIGEGSTGTASLIPSMHGFFVRTVDTENSGTIQLTDACKTRNEGSYLKSTQKQEYPYIKIAGVTEGNTDEVIIAFSSNEENIPKLNTAKRFSTSLVGPQPYFEHGGERLCIKGVPNTNGELIIPMSVRIDEVGSYSIEKVETRDLQEGYAITLEDLYTHVNTDLLNEGSYSFTCNSTGDITDRFQIRVVNTVATQIEQEVQQFSNIWLTDKIINVQLYSEEFSFVKVFDTTGRLIKSEEFIKDISLNVSESGLYIIHISNSKGNISQKILVK</sequence>
<keyword evidence="4" id="KW-1185">Reference proteome</keyword>
<organism evidence="3 4">
    <name type="scientific">Carboxylicivirga marina</name>
    <dbReference type="NCBI Taxonomy" id="2800988"/>
    <lineage>
        <taxon>Bacteria</taxon>
        <taxon>Pseudomonadati</taxon>
        <taxon>Bacteroidota</taxon>
        <taxon>Bacteroidia</taxon>
        <taxon>Marinilabiliales</taxon>
        <taxon>Marinilabiliaceae</taxon>
        <taxon>Carboxylicivirga</taxon>
    </lineage>
</organism>